<name>A0ABT8KYT0_9BACT</name>
<evidence type="ECO:0000256" key="3">
    <source>
        <dbReference type="ARBA" id="ARBA00022840"/>
    </source>
</evidence>
<protein>
    <submittedName>
        <fullName evidence="5">ABC transporter ATP-binding protein</fullName>
    </submittedName>
</protein>
<dbReference type="Pfam" id="PF00005">
    <property type="entry name" value="ABC_tran"/>
    <property type="match status" value="1"/>
</dbReference>
<organism evidence="5 6">
    <name type="scientific">Agaribacillus aureus</name>
    <dbReference type="NCBI Taxonomy" id="3051825"/>
    <lineage>
        <taxon>Bacteria</taxon>
        <taxon>Pseudomonadati</taxon>
        <taxon>Bacteroidota</taxon>
        <taxon>Cytophagia</taxon>
        <taxon>Cytophagales</taxon>
        <taxon>Splendidivirgaceae</taxon>
        <taxon>Agaribacillus</taxon>
    </lineage>
</organism>
<evidence type="ECO:0000313" key="6">
    <source>
        <dbReference type="Proteomes" id="UP001172083"/>
    </source>
</evidence>
<keyword evidence="6" id="KW-1185">Reference proteome</keyword>
<dbReference type="GO" id="GO:0005524">
    <property type="term" value="F:ATP binding"/>
    <property type="evidence" value="ECO:0007669"/>
    <property type="project" value="UniProtKB-KW"/>
</dbReference>
<evidence type="ECO:0000256" key="1">
    <source>
        <dbReference type="ARBA" id="ARBA00022448"/>
    </source>
</evidence>
<dbReference type="PROSITE" id="PS50893">
    <property type="entry name" value="ABC_TRANSPORTER_2"/>
    <property type="match status" value="1"/>
</dbReference>
<dbReference type="SUPFAM" id="SSF52540">
    <property type="entry name" value="P-loop containing nucleoside triphosphate hydrolases"/>
    <property type="match status" value="1"/>
</dbReference>
<proteinExistence type="predicted"/>
<dbReference type="RefSeq" id="WP_346755965.1">
    <property type="nucleotide sequence ID" value="NZ_JAUJEB010000001.1"/>
</dbReference>
<dbReference type="InterPro" id="IPR003439">
    <property type="entry name" value="ABC_transporter-like_ATP-bd"/>
</dbReference>
<feature type="domain" description="ABC transporter" evidence="4">
    <location>
        <begin position="2"/>
        <end position="226"/>
    </location>
</feature>
<dbReference type="Proteomes" id="UP001172083">
    <property type="component" value="Unassembled WGS sequence"/>
</dbReference>
<reference evidence="5" key="1">
    <citation type="submission" date="2023-06" db="EMBL/GenBank/DDBJ databases">
        <title>Genomic of Agaribacillus aureum.</title>
        <authorList>
            <person name="Wang G."/>
        </authorList>
    </citation>
    <scope>NUCLEOTIDE SEQUENCE</scope>
    <source>
        <strain evidence="5">BMA12</strain>
    </source>
</reference>
<dbReference type="InterPro" id="IPR003593">
    <property type="entry name" value="AAA+_ATPase"/>
</dbReference>
<dbReference type="EMBL" id="JAUJEB010000001">
    <property type="protein sequence ID" value="MDN5210622.1"/>
    <property type="molecule type" value="Genomic_DNA"/>
</dbReference>
<keyword evidence="1" id="KW-0813">Transport</keyword>
<dbReference type="InterPro" id="IPR027417">
    <property type="entry name" value="P-loop_NTPase"/>
</dbReference>
<dbReference type="Gene3D" id="3.40.50.300">
    <property type="entry name" value="P-loop containing nucleotide triphosphate hydrolases"/>
    <property type="match status" value="1"/>
</dbReference>
<dbReference type="PANTHER" id="PTHR42939">
    <property type="entry name" value="ABC TRANSPORTER ATP-BINDING PROTEIN ALBC-RELATED"/>
    <property type="match status" value="1"/>
</dbReference>
<keyword evidence="2" id="KW-0547">Nucleotide-binding</keyword>
<dbReference type="InterPro" id="IPR051782">
    <property type="entry name" value="ABC_Transporter_VariousFunc"/>
</dbReference>
<accession>A0ABT8KYT0</accession>
<dbReference type="PANTHER" id="PTHR42939:SF1">
    <property type="entry name" value="ABC TRANSPORTER ATP-BINDING PROTEIN ALBC-RELATED"/>
    <property type="match status" value="1"/>
</dbReference>
<dbReference type="CDD" id="cd03230">
    <property type="entry name" value="ABC_DR_subfamily_A"/>
    <property type="match status" value="1"/>
</dbReference>
<evidence type="ECO:0000313" key="5">
    <source>
        <dbReference type="EMBL" id="MDN5210622.1"/>
    </source>
</evidence>
<comment type="caution">
    <text evidence="5">The sequence shown here is derived from an EMBL/GenBank/DDBJ whole genome shotgun (WGS) entry which is preliminary data.</text>
</comment>
<gene>
    <name evidence="5" type="ORF">QQ020_01145</name>
</gene>
<dbReference type="SMART" id="SM00382">
    <property type="entry name" value="AAA"/>
    <property type="match status" value="1"/>
</dbReference>
<evidence type="ECO:0000259" key="4">
    <source>
        <dbReference type="PROSITE" id="PS50893"/>
    </source>
</evidence>
<sequence>MIEFINLNKSFSKNLVLDNLNLNVSEGKISAVLGPNGSGKSTIIKCLLGLVLPDSGQILFDRQPIRNTWQYREKIDYLPQIARFPENLAISELIKMITDIRQQQGDSEALIELFELSPFMHKKIRHLSGGTRQKVNILLTFMFNNPVIILDEPSSGLDPVAIIRLKDLIHRERDNGKTILFTSHIMSLVEDLADEIIFLLEGKVYFQGSKEEILQFSDKPNLENAIASIISGDIPDPLKKKHLANYL</sequence>
<keyword evidence="3 5" id="KW-0067">ATP-binding</keyword>
<evidence type="ECO:0000256" key="2">
    <source>
        <dbReference type="ARBA" id="ARBA00022741"/>
    </source>
</evidence>